<dbReference type="EMBL" id="CP108313">
    <property type="protein sequence ID" value="WTW71015.1"/>
    <property type="molecule type" value="Genomic_DNA"/>
</dbReference>
<name>A0AAU2VVY3_9ACTN</name>
<dbReference type="GO" id="GO:0003677">
    <property type="term" value="F:DNA binding"/>
    <property type="evidence" value="ECO:0007669"/>
    <property type="project" value="UniProtKB-KW"/>
</dbReference>
<keyword evidence="2" id="KW-0233">DNA recombination</keyword>
<sequence length="209" mass="22315">MPPILSAERAERLMEALKRIGFQNGRSDDQVYPLSGRIDSLCGSVCTGAGRSREGTRSHRCKGMSKKGEPCGEPCFDAAEIEGAVWAELAGLTSDGTRLQAMADELVKSLPGDKEEYEKRVTDLAGRIAEHEDLIHRQIPAYMAAGINPLVLKAGVREMRRELDEYRKQKGSTGSGTGCRGLTCHSHGARSTPCGSVNSSGGSGAPGPR</sequence>
<dbReference type="PANTHER" id="PTHR30461:SF2">
    <property type="entry name" value="SERINE RECOMBINASE PINE-RELATED"/>
    <property type="match status" value="1"/>
</dbReference>
<organism evidence="4">
    <name type="scientific">Streptomyces sp. NBC_00008</name>
    <dbReference type="NCBI Taxonomy" id="2903610"/>
    <lineage>
        <taxon>Bacteria</taxon>
        <taxon>Bacillati</taxon>
        <taxon>Actinomycetota</taxon>
        <taxon>Actinomycetes</taxon>
        <taxon>Kitasatosporales</taxon>
        <taxon>Streptomycetaceae</taxon>
        <taxon>Streptomyces</taxon>
    </lineage>
</organism>
<reference evidence="4" key="1">
    <citation type="submission" date="2022-10" db="EMBL/GenBank/DDBJ databases">
        <title>The complete genomes of actinobacterial strains from the NBC collection.</title>
        <authorList>
            <person name="Joergensen T.S."/>
            <person name="Alvarez Arevalo M."/>
            <person name="Sterndorff E.B."/>
            <person name="Faurdal D."/>
            <person name="Vuksanovic O."/>
            <person name="Mourched A.-S."/>
            <person name="Charusanti P."/>
            <person name="Shaw S."/>
            <person name="Blin K."/>
            <person name="Weber T."/>
        </authorList>
    </citation>
    <scope>NUCLEOTIDE SEQUENCE</scope>
    <source>
        <strain evidence="4">NBC_00008</strain>
    </source>
</reference>
<evidence type="ECO:0000313" key="4">
    <source>
        <dbReference type="EMBL" id="WTW71015.1"/>
    </source>
</evidence>
<dbReference type="PANTHER" id="PTHR30461">
    <property type="entry name" value="DNA-INVERTASE FROM LAMBDOID PROPHAGE"/>
    <property type="match status" value="1"/>
</dbReference>
<accession>A0AAU2VVY3</accession>
<dbReference type="AlphaFoldDB" id="A0AAU2VVY3"/>
<dbReference type="InterPro" id="IPR050639">
    <property type="entry name" value="SSR_resolvase"/>
</dbReference>
<gene>
    <name evidence="4" type="ORF">OG398_23475</name>
</gene>
<evidence type="ECO:0000256" key="1">
    <source>
        <dbReference type="ARBA" id="ARBA00023125"/>
    </source>
</evidence>
<keyword evidence="1" id="KW-0238">DNA-binding</keyword>
<proteinExistence type="predicted"/>
<feature type="region of interest" description="Disordered" evidence="3">
    <location>
        <begin position="184"/>
        <end position="209"/>
    </location>
</feature>
<evidence type="ECO:0000256" key="2">
    <source>
        <dbReference type="ARBA" id="ARBA00023172"/>
    </source>
</evidence>
<protein>
    <submittedName>
        <fullName evidence="4">Uncharacterized protein</fullName>
    </submittedName>
</protein>
<dbReference type="GO" id="GO:0000150">
    <property type="term" value="F:DNA strand exchange activity"/>
    <property type="evidence" value="ECO:0007669"/>
    <property type="project" value="TreeGrafter"/>
</dbReference>
<evidence type="ECO:0000256" key="3">
    <source>
        <dbReference type="SAM" id="MobiDB-lite"/>
    </source>
</evidence>